<dbReference type="Pfam" id="PF17919">
    <property type="entry name" value="RT_RNaseH_2"/>
    <property type="match status" value="1"/>
</dbReference>
<dbReference type="Pfam" id="PF17921">
    <property type="entry name" value="Integrase_H2C2"/>
    <property type="match status" value="1"/>
</dbReference>
<dbReference type="Pfam" id="PF00078">
    <property type="entry name" value="RVT_1"/>
    <property type="match status" value="1"/>
</dbReference>
<evidence type="ECO:0000259" key="2">
    <source>
        <dbReference type="PROSITE" id="PS50879"/>
    </source>
</evidence>
<dbReference type="GO" id="GO:0003676">
    <property type="term" value="F:nucleic acid binding"/>
    <property type="evidence" value="ECO:0007669"/>
    <property type="project" value="InterPro"/>
</dbReference>
<dbReference type="SUPFAM" id="SSF53098">
    <property type="entry name" value="Ribonuclease H-like"/>
    <property type="match status" value="2"/>
</dbReference>
<dbReference type="CDD" id="cd09279">
    <property type="entry name" value="RNase_HI_like"/>
    <property type="match status" value="1"/>
</dbReference>
<dbReference type="OMA" id="HECEEAF"/>
<dbReference type="PROSITE" id="PS50878">
    <property type="entry name" value="RT_POL"/>
    <property type="match status" value="1"/>
</dbReference>
<dbReference type="GO" id="GO:0004523">
    <property type="term" value="F:RNA-DNA hybrid ribonuclease activity"/>
    <property type="evidence" value="ECO:0007669"/>
    <property type="project" value="InterPro"/>
</dbReference>
<dbReference type="InterPro" id="IPR041588">
    <property type="entry name" value="Integrase_H2C2"/>
</dbReference>
<dbReference type="EMBL" id="KQ483485">
    <property type="protein sequence ID" value="KYP49053.1"/>
    <property type="molecule type" value="Genomic_DNA"/>
</dbReference>
<dbReference type="Proteomes" id="UP000075243">
    <property type="component" value="Unassembled WGS sequence"/>
</dbReference>
<dbReference type="InterPro" id="IPR041577">
    <property type="entry name" value="RT_RNaseH_2"/>
</dbReference>
<dbReference type="Gene3D" id="3.30.420.10">
    <property type="entry name" value="Ribonuclease H-like superfamily/Ribonuclease H"/>
    <property type="match status" value="2"/>
</dbReference>
<dbReference type="Gene3D" id="1.10.340.70">
    <property type="match status" value="1"/>
</dbReference>
<dbReference type="AlphaFoldDB" id="A0A151S2M2"/>
<dbReference type="Pfam" id="PF13456">
    <property type="entry name" value="RVT_3"/>
    <property type="match status" value="1"/>
</dbReference>
<dbReference type="InterPro" id="IPR000477">
    <property type="entry name" value="RT_dom"/>
</dbReference>
<sequence>MPGIDPEFLCHKLSISREARPIAQRRRKTGEEKKAAIDAEVAKLLEAQFIREIHYTTWLANVVMVRKPNGKWRMCTDYTNLNKACPKDAYPLPNIDRLVDGASGHRFLSFLDAYSGYNQIRMHPHDEDKTAFITETANYCYRVMPFGLKNAGATYQRLMNKIFHSQIGQCLEVYVDDMVVKSDEVSAHVRHLAEVFQALRQHQMRLNPEKCVFGVSGGKFLGFMLSSRGIEANPDKCQAILEMKSPTTLKDVQKLAGRLTSLSRFLPRLAEISQPILALLKKAKQFTWTHECEEAFQQFKHRLSSPPILSKPTAGSDMVIYLAVSGHSVSAVLIQEQRDQRPIYFTSRTLQEAEKRYQLIEKVALALVYTARRLRQYFQSHRVVVRTDCPIAKVLRKPEIAGRMMAWSVELSEFDISFEPRGPIKSQHLADFVNELTPAGSFHDEPWTMHVDGSSSAQGSGAGIILASPSGITVEQSLRFGFRASNNQAEYEALLAGMRLAAEMGVTKVVCCTDSKIVAEQVNDNFQIKDANLLQYYHLFQKLKEEFTDVQIRHVPRSTNERADQLARLASSRKPGQLRTTIHLEIPAPSVAIECMAADIDTPNWMTPIRNYILQQELPTDPKEAKKLRTQAARYSIVANDLYRRGFSTPLLKCIDNSQADYVMREVHEGICGSHSGGRTLAAKVSRAGYYWPTLKGDCAEFVKRCIQCQRHGNLIHASAAELHSISSPWPFALWGIDVLGPFPVAKGQVKFLLVAVDYFTKWIEAEPLACISAANVQKFVWKNIITRFGIPYAIISDNGLQFTDKKFNSFLENLGIRHRFTSVEHPQSNGQAEAANKVILTELKRRLGSAKGVWADELPEVLWAYRCTPQSTNRETPFRLTYGTDAMIPVEVGEPSFRRQSFQEESNDDALRAELDVLEEVRDKAQVVAEACKQRMTRRFNSNLKPRTFHEGDLVWRATGAARRNSSEGKLSANWDGPFRIRHALHNGAYKLEELSGKVIPRTWNSTHLKTYYS</sequence>
<dbReference type="PROSITE" id="PS50994">
    <property type="entry name" value="INTEGRASE"/>
    <property type="match status" value="1"/>
</dbReference>
<feature type="domain" description="Reverse transcriptase" evidence="1">
    <location>
        <begin position="46"/>
        <end position="225"/>
    </location>
</feature>
<name>A0A151S2M2_CAJCA</name>
<dbReference type="PANTHER" id="PTHR48475">
    <property type="entry name" value="RIBONUCLEASE H"/>
    <property type="match status" value="1"/>
</dbReference>
<dbReference type="InterPro" id="IPR002156">
    <property type="entry name" value="RNaseH_domain"/>
</dbReference>
<dbReference type="InterPro" id="IPR036397">
    <property type="entry name" value="RNaseH_sf"/>
</dbReference>
<organism evidence="4 5">
    <name type="scientific">Cajanus cajan</name>
    <name type="common">Pigeon pea</name>
    <name type="synonym">Cajanus indicus</name>
    <dbReference type="NCBI Taxonomy" id="3821"/>
    <lineage>
        <taxon>Eukaryota</taxon>
        <taxon>Viridiplantae</taxon>
        <taxon>Streptophyta</taxon>
        <taxon>Embryophyta</taxon>
        <taxon>Tracheophyta</taxon>
        <taxon>Spermatophyta</taxon>
        <taxon>Magnoliopsida</taxon>
        <taxon>eudicotyledons</taxon>
        <taxon>Gunneridae</taxon>
        <taxon>Pentapetalae</taxon>
        <taxon>rosids</taxon>
        <taxon>fabids</taxon>
        <taxon>Fabales</taxon>
        <taxon>Fabaceae</taxon>
        <taxon>Papilionoideae</taxon>
        <taxon>50 kb inversion clade</taxon>
        <taxon>NPAAA clade</taxon>
        <taxon>indigoferoid/millettioid clade</taxon>
        <taxon>Phaseoleae</taxon>
        <taxon>Cajanus</taxon>
    </lineage>
</organism>
<evidence type="ECO:0000259" key="3">
    <source>
        <dbReference type="PROSITE" id="PS50994"/>
    </source>
</evidence>
<dbReference type="CDD" id="cd01647">
    <property type="entry name" value="RT_LTR"/>
    <property type="match status" value="1"/>
</dbReference>
<evidence type="ECO:0000259" key="1">
    <source>
        <dbReference type="PROSITE" id="PS50878"/>
    </source>
</evidence>
<dbReference type="PANTHER" id="PTHR48475:SF2">
    <property type="entry name" value="RIBONUCLEASE H"/>
    <property type="match status" value="1"/>
</dbReference>
<reference evidence="4" key="1">
    <citation type="journal article" date="2012" name="Nat. Biotechnol.">
        <title>Draft genome sequence of pigeonpea (Cajanus cajan), an orphan legume crop of resource-poor farmers.</title>
        <authorList>
            <person name="Varshney R.K."/>
            <person name="Chen W."/>
            <person name="Li Y."/>
            <person name="Bharti A.K."/>
            <person name="Saxena R.K."/>
            <person name="Schlueter J.A."/>
            <person name="Donoghue M.T."/>
            <person name="Azam S."/>
            <person name="Fan G."/>
            <person name="Whaley A.M."/>
            <person name="Farmer A.D."/>
            <person name="Sheridan J."/>
            <person name="Iwata A."/>
            <person name="Tuteja R."/>
            <person name="Penmetsa R.V."/>
            <person name="Wu W."/>
            <person name="Upadhyaya H.D."/>
            <person name="Yang S.P."/>
            <person name="Shah T."/>
            <person name="Saxena K.B."/>
            <person name="Michael T."/>
            <person name="McCombie W.R."/>
            <person name="Yang B."/>
            <person name="Zhang G."/>
            <person name="Yang H."/>
            <person name="Wang J."/>
            <person name="Spillane C."/>
            <person name="Cook D.R."/>
            <person name="May G.D."/>
            <person name="Xu X."/>
            <person name="Jackson S.A."/>
        </authorList>
    </citation>
    <scope>NUCLEOTIDE SEQUENCE [LARGE SCALE GENOMIC DNA]</scope>
</reference>
<feature type="domain" description="Integrase catalytic" evidence="3">
    <location>
        <begin position="725"/>
        <end position="886"/>
    </location>
</feature>
<dbReference type="Gene3D" id="3.30.70.270">
    <property type="match status" value="2"/>
</dbReference>
<dbReference type="Gene3D" id="3.10.10.10">
    <property type="entry name" value="HIV Type 1 Reverse Transcriptase, subunit A, domain 1"/>
    <property type="match status" value="1"/>
</dbReference>
<evidence type="ECO:0000313" key="5">
    <source>
        <dbReference type="Proteomes" id="UP000075243"/>
    </source>
</evidence>
<dbReference type="InterPro" id="IPR001584">
    <property type="entry name" value="Integrase_cat-core"/>
</dbReference>
<dbReference type="SUPFAM" id="SSF56672">
    <property type="entry name" value="DNA/RNA polymerases"/>
    <property type="match status" value="1"/>
</dbReference>
<dbReference type="PROSITE" id="PS50879">
    <property type="entry name" value="RNASE_H_1"/>
    <property type="match status" value="1"/>
</dbReference>
<dbReference type="Pfam" id="PF00665">
    <property type="entry name" value="rve"/>
    <property type="match status" value="1"/>
</dbReference>
<proteinExistence type="predicted"/>
<dbReference type="InterPro" id="IPR012337">
    <property type="entry name" value="RNaseH-like_sf"/>
</dbReference>
<feature type="domain" description="RNase H type-1" evidence="2">
    <location>
        <begin position="443"/>
        <end position="572"/>
    </location>
</feature>
<evidence type="ECO:0000313" key="4">
    <source>
        <dbReference type="EMBL" id="KYP49053.1"/>
    </source>
</evidence>
<dbReference type="Gramene" id="C.cajan_29637.t">
    <property type="protein sequence ID" value="C.cajan_29637.t.cds1"/>
    <property type="gene ID" value="C.cajan_29637"/>
</dbReference>
<dbReference type="FunFam" id="3.30.70.270:FF:000020">
    <property type="entry name" value="Transposon Tf2-6 polyprotein-like Protein"/>
    <property type="match status" value="1"/>
</dbReference>
<dbReference type="InterPro" id="IPR043128">
    <property type="entry name" value="Rev_trsase/Diguanyl_cyclase"/>
</dbReference>
<dbReference type="InterPro" id="IPR043502">
    <property type="entry name" value="DNA/RNA_pol_sf"/>
</dbReference>
<accession>A0A151S2M2</accession>
<dbReference type="GO" id="GO:0015074">
    <property type="term" value="P:DNA integration"/>
    <property type="evidence" value="ECO:0007669"/>
    <property type="project" value="InterPro"/>
</dbReference>
<protein>
    <submittedName>
        <fullName evidence="4">Retrovirus-related Pol polyprotein from transposon 17.6</fullName>
    </submittedName>
</protein>
<gene>
    <name evidence="4" type="ORF">KK1_029257</name>
</gene>
<keyword evidence="5" id="KW-1185">Reference proteome</keyword>